<proteinExistence type="predicted"/>
<dbReference type="GeneID" id="41961841"/>
<reference evidence="2" key="2">
    <citation type="submission" date="2019-10" db="EMBL/GenBank/DDBJ databases">
        <authorList>
            <consortium name="NCBI Genome Project"/>
        </authorList>
    </citation>
    <scope>NUCLEOTIDE SEQUENCE</scope>
    <source>
        <strain evidence="2">NI907</strain>
    </source>
</reference>
<protein>
    <submittedName>
        <fullName evidence="2">Uncharacterized protein</fullName>
    </submittedName>
</protein>
<dbReference type="Proteomes" id="UP000515153">
    <property type="component" value="Unplaced"/>
</dbReference>
<evidence type="ECO:0000313" key="1">
    <source>
        <dbReference type="Proteomes" id="UP000515153"/>
    </source>
</evidence>
<accession>A0A6P8B1P3</accession>
<reference evidence="2" key="3">
    <citation type="submission" date="2025-08" db="UniProtKB">
        <authorList>
            <consortium name="RefSeq"/>
        </authorList>
    </citation>
    <scope>IDENTIFICATION</scope>
    <source>
        <strain evidence="2">NI907</strain>
    </source>
</reference>
<evidence type="ECO:0000313" key="2">
    <source>
        <dbReference type="RefSeq" id="XP_030981098.1"/>
    </source>
</evidence>
<name>A0A6P8B1P3_PYRGI</name>
<gene>
    <name evidence="2" type="ORF">PgNI_06913</name>
</gene>
<dbReference type="RefSeq" id="XP_030981098.1">
    <property type="nucleotide sequence ID" value="XM_031126932.1"/>
</dbReference>
<reference evidence="2" key="1">
    <citation type="journal article" date="2019" name="Mol. Biol. Evol.">
        <title>Blast fungal genomes show frequent chromosomal changes, gene gains and losses, and effector gene turnover.</title>
        <authorList>
            <person name="Gomez Luciano L.B."/>
            <person name="Jason Tsai I."/>
            <person name="Chuma I."/>
            <person name="Tosa Y."/>
            <person name="Chen Y.H."/>
            <person name="Li J.Y."/>
            <person name="Li M.Y."/>
            <person name="Jade Lu M.Y."/>
            <person name="Nakayashiki H."/>
            <person name="Li W.H."/>
        </authorList>
    </citation>
    <scope>NUCLEOTIDE SEQUENCE</scope>
    <source>
        <strain evidence="2">NI907</strain>
    </source>
</reference>
<dbReference type="KEGG" id="pgri:PgNI_06913"/>
<sequence length="61" mass="7185">MNSYGYTVHSQNYSTIIPVWQRFTKFETLPDRKDLGCRHFRPNGRYGVEVDWGEGGSESKW</sequence>
<keyword evidence="1" id="KW-1185">Reference proteome</keyword>
<organism evidence="1 2">
    <name type="scientific">Pyricularia grisea</name>
    <name type="common">Crabgrass-specific blast fungus</name>
    <name type="synonym">Magnaporthe grisea</name>
    <dbReference type="NCBI Taxonomy" id="148305"/>
    <lineage>
        <taxon>Eukaryota</taxon>
        <taxon>Fungi</taxon>
        <taxon>Dikarya</taxon>
        <taxon>Ascomycota</taxon>
        <taxon>Pezizomycotina</taxon>
        <taxon>Sordariomycetes</taxon>
        <taxon>Sordariomycetidae</taxon>
        <taxon>Magnaporthales</taxon>
        <taxon>Pyriculariaceae</taxon>
        <taxon>Pyricularia</taxon>
    </lineage>
</organism>
<dbReference type="AlphaFoldDB" id="A0A6P8B1P3"/>